<dbReference type="InterPro" id="IPR011051">
    <property type="entry name" value="RmlC_Cupin_sf"/>
</dbReference>
<dbReference type="Proteomes" id="UP000317977">
    <property type="component" value="Unassembled WGS sequence"/>
</dbReference>
<comment type="caution">
    <text evidence="2">The sequence shown here is derived from an EMBL/GenBank/DDBJ whole genome shotgun (WGS) entry which is preliminary data.</text>
</comment>
<evidence type="ECO:0000313" key="2">
    <source>
        <dbReference type="EMBL" id="TWU57173.1"/>
    </source>
</evidence>
<reference evidence="2 3" key="1">
    <citation type="submission" date="2019-02" db="EMBL/GenBank/DDBJ databases">
        <title>Deep-cultivation of Planctomycetes and their phenomic and genomic characterization uncovers novel biology.</title>
        <authorList>
            <person name="Wiegand S."/>
            <person name="Jogler M."/>
            <person name="Boedeker C."/>
            <person name="Pinto D."/>
            <person name="Vollmers J."/>
            <person name="Rivas-Marin E."/>
            <person name="Kohn T."/>
            <person name="Peeters S.H."/>
            <person name="Heuer A."/>
            <person name="Rast P."/>
            <person name="Oberbeckmann S."/>
            <person name="Bunk B."/>
            <person name="Jeske O."/>
            <person name="Meyerdierks A."/>
            <person name="Storesund J.E."/>
            <person name="Kallscheuer N."/>
            <person name="Luecker S."/>
            <person name="Lage O.M."/>
            <person name="Pohl T."/>
            <person name="Merkel B.J."/>
            <person name="Hornburger P."/>
            <person name="Mueller R.-W."/>
            <person name="Bruemmer F."/>
            <person name="Labrenz M."/>
            <person name="Spormann A.M."/>
            <person name="Op Den Camp H."/>
            <person name="Overmann J."/>
            <person name="Amann R."/>
            <person name="Jetten M.S.M."/>
            <person name="Mascher T."/>
            <person name="Medema M.H."/>
            <person name="Devos D.P."/>
            <person name="Kaster A.-K."/>
            <person name="Ovreas L."/>
            <person name="Rohde M."/>
            <person name="Galperin M.Y."/>
            <person name="Jogler C."/>
        </authorList>
    </citation>
    <scope>NUCLEOTIDE SEQUENCE [LARGE SCALE GENOMIC DNA]</scope>
    <source>
        <strain evidence="2 3">Poly59</strain>
    </source>
</reference>
<sequence>MFWGIFGLLLSFAAWAKIAKYSSSDHSNDRARGEFVATGINCFHQAKCGDLAPLVRGSLFWRTNRRKIDRLNAGQPDPKTRPESSQEKDSALGAGIEHEAKFAELNFAKPKTGRFTGASAEVVDLTRLPPTPCPCGIARRAFADRDEFPGTVHLTQITKDARQHYHREHTEVYVVLSCQPNACIELDGVATAVKPQTAVLIPPGVRHRACGEMTVMIVCTPNFDPADEFFD</sequence>
<proteinExistence type="predicted"/>
<dbReference type="Gene3D" id="2.60.120.10">
    <property type="entry name" value="Jelly Rolls"/>
    <property type="match status" value="1"/>
</dbReference>
<feature type="region of interest" description="Disordered" evidence="1">
    <location>
        <begin position="70"/>
        <end position="91"/>
    </location>
</feature>
<keyword evidence="3" id="KW-1185">Reference proteome</keyword>
<protein>
    <recommendedName>
        <fullName evidence="4">Cupin domain protein</fullName>
    </recommendedName>
</protein>
<feature type="compositionally biased region" description="Basic and acidic residues" evidence="1">
    <location>
        <begin position="78"/>
        <end position="91"/>
    </location>
</feature>
<accession>A0A5C6F653</accession>
<dbReference type="CDD" id="cd20295">
    <property type="entry name" value="cupin_Pac13-like"/>
    <property type="match status" value="1"/>
</dbReference>
<dbReference type="AlphaFoldDB" id="A0A5C6F653"/>
<name>A0A5C6F653_9BACT</name>
<evidence type="ECO:0000313" key="3">
    <source>
        <dbReference type="Proteomes" id="UP000317977"/>
    </source>
</evidence>
<dbReference type="EMBL" id="SJPX01000001">
    <property type="protein sequence ID" value="TWU57173.1"/>
    <property type="molecule type" value="Genomic_DNA"/>
</dbReference>
<dbReference type="InterPro" id="IPR014710">
    <property type="entry name" value="RmlC-like_jellyroll"/>
</dbReference>
<evidence type="ECO:0008006" key="4">
    <source>
        <dbReference type="Google" id="ProtNLM"/>
    </source>
</evidence>
<evidence type="ECO:0000256" key="1">
    <source>
        <dbReference type="SAM" id="MobiDB-lite"/>
    </source>
</evidence>
<organism evidence="2 3">
    <name type="scientific">Rubripirellula reticaptiva</name>
    <dbReference type="NCBI Taxonomy" id="2528013"/>
    <lineage>
        <taxon>Bacteria</taxon>
        <taxon>Pseudomonadati</taxon>
        <taxon>Planctomycetota</taxon>
        <taxon>Planctomycetia</taxon>
        <taxon>Pirellulales</taxon>
        <taxon>Pirellulaceae</taxon>
        <taxon>Rubripirellula</taxon>
    </lineage>
</organism>
<dbReference type="SUPFAM" id="SSF51182">
    <property type="entry name" value="RmlC-like cupins"/>
    <property type="match status" value="1"/>
</dbReference>
<gene>
    <name evidence="2" type="ORF">Poly59_00790</name>
</gene>